<dbReference type="AlphaFoldDB" id="A0A1G1XS77"/>
<reference evidence="2 3" key="1">
    <citation type="journal article" date="2016" name="Nat. Commun.">
        <title>Thousands of microbial genomes shed light on interconnected biogeochemical processes in an aquifer system.</title>
        <authorList>
            <person name="Anantharaman K."/>
            <person name="Brown C.T."/>
            <person name="Hug L.A."/>
            <person name="Sharon I."/>
            <person name="Castelle C.J."/>
            <person name="Probst A.J."/>
            <person name="Thomas B.C."/>
            <person name="Singh A."/>
            <person name="Wilkins M.J."/>
            <person name="Karaoz U."/>
            <person name="Brodie E.L."/>
            <person name="Williams K.H."/>
            <person name="Hubbard S.S."/>
            <person name="Banfield J.F."/>
        </authorList>
    </citation>
    <scope>NUCLEOTIDE SEQUENCE [LARGE SCALE GENOMIC DNA]</scope>
</reference>
<keyword evidence="1" id="KW-0472">Membrane</keyword>
<dbReference type="Pfam" id="PF02643">
    <property type="entry name" value="DUF192"/>
    <property type="match status" value="1"/>
</dbReference>
<sequence>MKLSLKNNLPLAILVIIAAVLVLGALIYLIYQVGLGQGLHKGKVSIRGTSISVEVAQTPEQLAKGLSGRSGLGANNGMLFAFKDSRYRNFWMNDLKFPLDIIWIADDTIIGIEANVPAPLKDQQNLPIYKSPSEANYVLEVNAGFAEKHNFNVGDNIQIDIK</sequence>
<evidence type="ECO:0008006" key="4">
    <source>
        <dbReference type="Google" id="ProtNLM"/>
    </source>
</evidence>
<keyword evidence="1" id="KW-0812">Transmembrane</keyword>
<accession>A0A1G1XS77</accession>
<dbReference type="EMBL" id="MHIA01000004">
    <property type="protein sequence ID" value="OGY42913.1"/>
    <property type="molecule type" value="Genomic_DNA"/>
</dbReference>
<dbReference type="PANTHER" id="PTHR37953:SF1">
    <property type="entry name" value="UPF0127 PROTEIN MJ1496"/>
    <property type="match status" value="1"/>
</dbReference>
<dbReference type="InterPro" id="IPR003795">
    <property type="entry name" value="DUF192"/>
</dbReference>
<gene>
    <name evidence="2" type="ORF">A2Y67_03525</name>
</gene>
<proteinExistence type="predicted"/>
<comment type="caution">
    <text evidence="2">The sequence shown here is derived from an EMBL/GenBank/DDBJ whole genome shotgun (WGS) entry which is preliminary data.</text>
</comment>
<keyword evidence="1" id="KW-1133">Transmembrane helix</keyword>
<name>A0A1G1XS77_9BACT</name>
<organism evidence="2 3">
    <name type="scientific">Candidatus Buchananbacteria bacterium RBG_13_39_9</name>
    <dbReference type="NCBI Taxonomy" id="1797531"/>
    <lineage>
        <taxon>Bacteria</taxon>
        <taxon>Candidatus Buchananiibacteriota</taxon>
    </lineage>
</organism>
<dbReference type="PANTHER" id="PTHR37953">
    <property type="entry name" value="UPF0127 PROTEIN MJ1496"/>
    <property type="match status" value="1"/>
</dbReference>
<dbReference type="Proteomes" id="UP000176260">
    <property type="component" value="Unassembled WGS sequence"/>
</dbReference>
<protein>
    <recommendedName>
        <fullName evidence="4">DUF192 domain-containing protein</fullName>
    </recommendedName>
</protein>
<feature type="transmembrane region" description="Helical" evidence="1">
    <location>
        <begin position="12"/>
        <end position="31"/>
    </location>
</feature>
<dbReference type="InterPro" id="IPR038695">
    <property type="entry name" value="Saro_0823-like_sf"/>
</dbReference>
<evidence type="ECO:0000313" key="3">
    <source>
        <dbReference type="Proteomes" id="UP000176260"/>
    </source>
</evidence>
<dbReference type="Gene3D" id="2.60.120.1140">
    <property type="entry name" value="Protein of unknown function DUF192"/>
    <property type="match status" value="1"/>
</dbReference>
<evidence type="ECO:0000313" key="2">
    <source>
        <dbReference type="EMBL" id="OGY42913.1"/>
    </source>
</evidence>
<evidence type="ECO:0000256" key="1">
    <source>
        <dbReference type="SAM" id="Phobius"/>
    </source>
</evidence>